<organism evidence="9 10">
    <name type="scientific">Truncatella angustata</name>
    <dbReference type="NCBI Taxonomy" id="152316"/>
    <lineage>
        <taxon>Eukaryota</taxon>
        <taxon>Fungi</taxon>
        <taxon>Dikarya</taxon>
        <taxon>Ascomycota</taxon>
        <taxon>Pezizomycotina</taxon>
        <taxon>Sordariomycetes</taxon>
        <taxon>Xylariomycetidae</taxon>
        <taxon>Amphisphaeriales</taxon>
        <taxon>Sporocadaceae</taxon>
        <taxon>Truncatella</taxon>
    </lineage>
</organism>
<keyword evidence="10" id="KW-1185">Reference proteome</keyword>
<dbReference type="GO" id="GO:0005886">
    <property type="term" value="C:plasma membrane"/>
    <property type="evidence" value="ECO:0007669"/>
    <property type="project" value="UniProtKB-SubCell"/>
</dbReference>
<dbReference type="Gene3D" id="3.40.50.300">
    <property type="entry name" value="P-loop containing nucleotide triphosphate hydrolases"/>
    <property type="match status" value="1"/>
</dbReference>
<evidence type="ECO:0000256" key="1">
    <source>
        <dbReference type="ARBA" id="ARBA00004236"/>
    </source>
</evidence>
<keyword evidence="7" id="KW-0472">Membrane</keyword>
<dbReference type="SMART" id="SM00175">
    <property type="entry name" value="RAB"/>
    <property type="match status" value="1"/>
</dbReference>
<dbReference type="GO" id="GO:0005525">
    <property type="term" value="F:GTP binding"/>
    <property type="evidence" value="ECO:0007669"/>
    <property type="project" value="UniProtKB-KW"/>
</dbReference>
<name>A0A9P9A0C5_9PEZI</name>
<dbReference type="InterPro" id="IPR001806">
    <property type="entry name" value="Small_GTPase"/>
</dbReference>
<reference evidence="9" key="1">
    <citation type="journal article" date="2021" name="Nat. Commun.">
        <title>Genetic determinants of endophytism in the Arabidopsis root mycobiome.</title>
        <authorList>
            <person name="Mesny F."/>
            <person name="Miyauchi S."/>
            <person name="Thiergart T."/>
            <person name="Pickel B."/>
            <person name="Atanasova L."/>
            <person name="Karlsson M."/>
            <person name="Huettel B."/>
            <person name="Barry K.W."/>
            <person name="Haridas S."/>
            <person name="Chen C."/>
            <person name="Bauer D."/>
            <person name="Andreopoulos W."/>
            <person name="Pangilinan J."/>
            <person name="LaButti K."/>
            <person name="Riley R."/>
            <person name="Lipzen A."/>
            <person name="Clum A."/>
            <person name="Drula E."/>
            <person name="Henrissat B."/>
            <person name="Kohler A."/>
            <person name="Grigoriev I.V."/>
            <person name="Martin F.M."/>
            <person name="Hacquard S."/>
        </authorList>
    </citation>
    <scope>NUCLEOTIDE SEQUENCE</scope>
    <source>
        <strain evidence="9">MPI-SDFR-AT-0073</strain>
    </source>
</reference>
<dbReference type="SMART" id="SM00176">
    <property type="entry name" value="RAN"/>
    <property type="match status" value="1"/>
</dbReference>
<dbReference type="InterPro" id="IPR005225">
    <property type="entry name" value="Small_GTP-bd"/>
</dbReference>
<comment type="subcellular location">
    <subcellularLocation>
        <location evidence="1">Cell membrane</location>
    </subcellularLocation>
</comment>
<dbReference type="EMBL" id="JAGPXC010000002">
    <property type="protein sequence ID" value="KAH6658202.1"/>
    <property type="molecule type" value="Genomic_DNA"/>
</dbReference>
<proteinExistence type="predicted"/>
<evidence type="ECO:0000256" key="3">
    <source>
        <dbReference type="ARBA" id="ARBA00022475"/>
    </source>
</evidence>
<protein>
    <recommendedName>
        <fullName evidence="2">small monomeric GTPase</fullName>
        <ecNumber evidence="2">3.6.5.2</ecNumber>
    </recommendedName>
</protein>
<dbReference type="FunFam" id="3.40.50.300:FF:000343">
    <property type="entry name" value="Ras family gtpase"/>
    <property type="match status" value="1"/>
</dbReference>
<dbReference type="PROSITE" id="PS51419">
    <property type="entry name" value="RAB"/>
    <property type="match status" value="1"/>
</dbReference>
<keyword evidence="5" id="KW-0378">Hydrolase</keyword>
<feature type="region of interest" description="Disordered" evidence="8">
    <location>
        <begin position="177"/>
        <end position="225"/>
    </location>
</feature>
<keyword evidence="4" id="KW-0547">Nucleotide-binding</keyword>
<dbReference type="PANTHER" id="PTHR24070">
    <property type="entry name" value="RAS, DI-RAS, AND RHEB FAMILY MEMBERS OF SMALL GTPASE SUPERFAMILY"/>
    <property type="match status" value="1"/>
</dbReference>
<dbReference type="EC" id="3.6.5.2" evidence="2"/>
<keyword evidence="3" id="KW-1003">Cell membrane</keyword>
<evidence type="ECO:0000256" key="8">
    <source>
        <dbReference type="SAM" id="MobiDB-lite"/>
    </source>
</evidence>
<keyword evidence="6" id="KW-0342">GTP-binding</keyword>
<dbReference type="SMART" id="SM00173">
    <property type="entry name" value="RAS"/>
    <property type="match status" value="1"/>
</dbReference>
<dbReference type="SUPFAM" id="SSF52540">
    <property type="entry name" value="P-loop containing nucleoside triphosphate hydrolases"/>
    <property type="match status" value="1"/>
</dbReference>
<dbReference type="NCBIfam" id="TIGR00231">
    <property type="entry name" value="small_GTP"/>
    <property type="match status" value="1"/>
</dbReference>
<gene>
    <name evidence="9" type="ORF">BKA67DRAFT_591294</name>
</gene>
<dbReference type="OrthoDB" id="4689612at2759"/>
<dbReference type="PROSITE" id="PS51420">
    <property type="entry name" value="RHO"/>
    <property type="match status" value="1"/>
</dbReference>
<dbReference type="PROSITE" id="PS51421">
    <property type="entry name" value="RAS"/>
    <property type="match status" value="1"/>
</dbReference>
<feature type="compositionally biased region" description="Basic and acidic residues" evidence="8">
    <location>
        <begin position="177"/>
        <end position="190"/>
    </location>
</feature>
<evidence type="ECO:0000256" key="6">
    <source>
        <dbReference type="ARBA" id="ARBA00023134"/>
    </source>
</evidence>
<comment type="caution">
    <text evidence="9">The sequence shown here is derived from an EMBL/GenBank/DDBJ whole genome shotgun (WGS) entry which is preliminary data.</text>
</comment>
<dbReference type="SMART" id="SM00174">
    <property type="entry name" value="RHO"/>
    <property type="match status" value="1"/>
</dbReference>
<dbReference type="Pfam" id="PF00071">
    <property type="entry name" value="Ras"/>
    <property type="match status" value="1"/>
</dbReference>
<evidence type="ECO:0000256" key="4">
    <source>
        <dbReference type="ARBA" id="ARBA00022741"/>
    </source>
</evidence>
<evidence type="ECO:0000256" key="5">
    <source>
        <dbReference type="ARBA" id="ARBA00022801"/>
    </source>
</evidence>
<dbReference type="AlphaFoldDB" id="A0A9P9A0C5"/>
<evidence type="ECO:0000256" key="7">
    <source>
        <dbReference type="ARBA" id="ARBA00023136"/>
    </source>
</evidence>
<sequence>MSRRWTLPIYKIVVLGDGAVGKTCLTTRLCLQSFVDTYDPTLEDSYRKQCVIDQQSCILEVLDTAGQEEYTALREQWIRDGDVYLLVYSISSRSTFEGIRKFYQQILQVKRWSDHVDLPIVLVANKCDLPTQRIVSTQEGEAMARELKIGFLETSAKEGLNVEKAFYESVRRYRRKHEEENHADGTERKNSKSNNPKRTTIFRFSHSGFHNSSVPAESRRSVQCP</sequence>
<evidence type="ECO:0000256" key="2">
    <source>
        <dbReference type="ARBA" id="ARBA00011984"/>
    </source>
</evidence>
<dbReference type="GO" id="GO:0003925">
    <property type="term" value="F:G protein activity"/>
    <property type="evidence" value="ECO:0007669"/>
    <property type="project" value="UniProtKB-EC"/>
</dbReference>
<dbReference type="GeneID" id="70133586"/>
<evidence type="ECO:0000313" key="9">
    <source>
        <dbReference type="EMBL" id="KAH6658202.1"/>
    </source>
</evidence>
<dbReference type="InterPro" id="IPR020849">
    <property type="entry name" value="Small_GTPase_Ras-type"/>
</dbReference>
<evidence type="ECO:0000313" key="10">
    <source>
        <dbReference type="Proteomes" id="UP000758603"/>
    </source>
</evidence>
<dbReference type="PRINTS" id="PR00449">
    <property type="entry name" value="RASTRNSFRMNG"/>
</dbReference>
<dbReference type="RefSeq" id="XP_045962436.1">
    <property type="nucleotide sequence ID" value="XM_046104695.1"/>
</dbReference>
<dbReference type="Proteomes" id="UP000758603">
    <property type="component" value="Unassembled WGS sequence"/>
</dbReference>
<dbReference type="InterPro" id="IPR027417">
    <property type="entry name" value="P-loop_NTPase"/>
</dbReference>
<accession>A0A9P9A0C5</accession>
<dbReference type="GO" id="GO:0007165">
    <property type="term" value="P:signal transduction"/>
    <property type="evidence" value="ECO:0007669"/>
    <property type="project" value="InterPro"/>
</dbReference>